<comment type="caution">
    <text evidence="1">The sequence shown here is derived from an EMBL/GenBank/DDBJ whole genome shotgun (WGS) entry which is preliminary data.</text>
</comment>
<reference evidence="1 2" key="1">
    <citation type="submission" date="2020-09" db="EMBL/GenBank/DDBJ databases">
        <title>De no assembly of potato wild relative species, Solanum commersonii.</title>
        <authorList>
            <person name="Cho K."/>
        </authorList>
    </citation>
    <scope>NUCLEOTIDE SEQUENCE [LARGE SCALE GENOMIC DNA]</scope>
    <source>
        <strain evidence="1">LZ3.2</strain>
        <tissue evidence="1">Leaf</tissue>
    </source>
</reference>
<keyword evidence="2" id="KW-1185">Reference proteome</keyword>
<proteinExistence type="predicted"/>
<organism evidence="1 2">
    <name type="scientific">Solanum commersonii</name>
    <name type="common">Commerson's wild potato</name>
    <name type="synonym">Commerson's nightshade</name>
    <dbReference type="NCBI Taxonomy" id="4109"/>
    <lineage>
        <taxon>Eukaryota</taxon>
        <taxon>Viridiplantae</taxon>
        <taxon>Streptophyta</taxon>
        <taxon>Embryophyta</taxon>
        <taxon>Tracheophyta</taxon>
        <taxon>Spermatophyta</taxon>
        <taxon>Magnoliopsida</taxon>
        <taxon>eudicotyledons</taxon>
        <taxon>Gunneridae</taxon>
        <taxon>Pentapetalae</taxon>
        <taxon>asterids</taxon>
        <taxon>lamiids</taxon>
        <taxon>Solanales</taxon>
        <taxon>Solanaceae</taxon>
        <taxon>Solanoideae</taxon>
        <taxon>Solaneae</taxon>
        <taxon>Solanum</taxon>
    </lineage>
</organism>
<sequence>MMKEEERKCYKEKKACGSPNVFGDSPNGLYLAQSSSVLSPEGKDQVSDEKEQWTCCEQFREAILYRPMIQNAKMLKARAERR</sequence>
<name>A0A9J5W8E1_SOLCO</name>
<gene>
    <name evidence="1" type="ORF">H5410_061266</name>
</gene>
<dbReference type="Proteomes" id="UP000824120">
    <property type="component" value="Chromosome 12"/>
</dbReference>
<dbReference type="AlphaFoldDB" id="A0A9J5W8E1"/>
<accession>A0A9J5W8E1</accession>
<dbReference type="EMBL" id="JACXVP010000012">
    <property type="protein sequence ID" value="KAG5571500.1"/>
    <property type="molecule type" value="Genomic_DNA"/>
</dbReference>
<evidence type="ECO:0000313" key="1">
    <source>
        <dbReference type="EMBL" id="KAG5571500.1"/>
    </source>
</evidence>
<evidence type="ECO:0000313" key="2">
    <source>
        <dbReference type="Proteomes" id="UP000824120"/>
    </source>
</evidence>
<protein>
    <submittedName>
        <fullName evidence="1">Uncharacterized protein</fullName>
    </submittedName>
</protein>